<dbReference type="GO" id="GO:0000001">
    <property type="term" value="P:mitochondrion inheritance"/>
    <property type="evidence" value="ECO:0007669"/>
    <property type="project" value="InterPro"/>
</dbReference>
<evidence type="ECO:0000256" key="6">
    <source>
        <dbReference type="ARBA" id="ARBA00022989"/>
    </source>
</evidence>
<dbReference type="EMBL" id="MU167364">
    <property type="protein sequence ID" value="KAG0141971.1"/>
    <property type="molecule type" value="Genomic_DNA"/>
</dbReference>
<keyword evidence="6 10" id="KW-1133">Transmembrane helix</keyword>
<dbReference type="AlphaFoldDB" id="A0A9P6N8N1"/>
<dbReference type="InterPro" id="IPR012571">
    <property type="entry name" value="Mdm31/Mdm32"/>
</dbReference>
<keyword evidence="5" id="KW-0809">Transit peptide</keyword>
<dbReference type="Proteomes" id="UP000886653">
    <property type="component" value="Unassembled WGS sequence"/>
</dbReference>
<keyword evidence="4" id="KW-0999">Mitochondrion inner membrane</keyword>
<keyword evidence="7" id="KW-0496">Mitochondrion</keyword>
<dbReference type="OrthoDB" id="17678at2759"/>
<comment type="function">
    <text evidence="9">Involved in the organization of the mitochondrial membranes and the global structure of the mitochondria. Also required for mitochondrial distribution and mobility as well as for the maintenance of mitochondrial DNA nucleoids structures.</text>
</comment>
<protein>
    <submittedName>
        <fullName evidence="11">Uncharacterized protein</fullName>
    </submittedName>
</protein>
<dbReference type="GO" id="GO:0005743">
    <property type="term" value="C:mitochondrial inner membrane"/>
    <property type="evidence" value="ECO:0007669"/>
    <property type="project" value="UniProtKB-SubCell"/>
</dbReference>
<gene>
    <name evidence="11" type="ORF">CROQUDRAFT_135842</name>
</gene>
<evidence type="ECO:0000256" key="2">
    <source>
        <dbReference type="ARBA" id="ARBA00005687"/>
    </source>
</evidence>
<evidence type="ECO:0000256" key="4">
    <source>
        <dbReference type="ARBA" id="ARBA00022792"/>
    </source>
</evidence>
<sequence length="656" mass="74412">MIELNSLRFIRNQRNHIRQHFKTISTTNYKLNKLPLKPSTPSSSENTNQPTLVQAVIATYLPSIRSLAAKLPHLRTPPTPTDLLPLADSFLHRLQIRFKWLTIRSFRPYRSEDYSAFASLLVLLSLIIAALATTSFLGVLLLIFNKAGAEDLVARWLSDYLSKTTGVRIYFASALVPRWRDGLIRFENVIIHKGKLSLEPDLLFKQILLSHNIQDHFKHKNKLKQRHLLDRSPLHHHPDDDNNQLLSVEEDPLSDSINQIEDEQEPSNFTHFHLTIATIDVTLSLRRWLDGKGLIRQASVSGLRGVIDRSHLNTFTNGDDDLSVILNDRSKTRRKALAGDFELEQLIINDLLVTIYQPANFRPYTLSIFNAELNKLRKQWILLDLFSAEKVTGQLDNCLFSLHRPQSLIRSNLQPSSDSITDSTTKLKKRYETHLSRFRIDGLPIDHFQSKGDNSSPLSWILSGKVDLIADIKLPKEFDSIDLRSVVREIVDNFEKQIATPSNNAISERPELVKPALEPPIEVEGKDLNQDQEVVLIELDIRLKDVKASVPLFHSNLSYVNHALVRPIVAFINSNKTLIPIRCSLTIPLDDFNGSWTAYDIALVENIAAQVYSALAYHVSADGVNKRRAGLVGLWSVQLTARALLGALRLHWDAAH</sequence>
<proteinExistence type="inferred from homology"/>
<organism evidence="11 12">
    <name type="scientific">Cronartium quercuum f. sp. fusiforme G11</name>
    <dbReference type="NCBI Taxonomy" id="708437"/>
    <lineage>
        <taxon>Eukaryota</taxon>
        <taxon>Fungi</taxon>
        <taxon>Dikarya</taxon>
        <taxon>Basidiomycota</taxon>
        <taxon>Pucciniomycotina</taxon>
        <taxon>Pucciniomycetes</taxon>
        <taxon>Pucciniales</taxon>
        <taxon>Coleosporiaceae</taxon>
        <taxon>Cronartium</taxon>
    </lineage>
</organism>
<evidence type="ECO:0000256" key="9">
    <source>
        <dbReference type="ARBA" id="ARBA00025191"/>
    </source>
</evidence>
<reference evidence="11" key="1">
    <citation type="submission" date="2013-11" db="EMBL/GenBank/DDBJ databases">
        <title>Genome sequence of the fusiform rust pathogen reveals effectors for host alternation and coevolution with pine.</title>
        <authorList>
            <consortium name="DOE Joint Genome Institute"/>
            <person name="Smith K."/>
            <person name="Pendleton A."/>
            <person name="Kubisiak T."/>
            <person name="Anderson C."/>
            <person name="Salamov A."/>
            <person name="Aerts A."/>
            <person name="Riley R."/>
            <person name="Clum A."/>
            <person name="Lindquist E."/>
            <person name="Ence D."/>
            <person name="Campbell M."/>
            <person name="Kronenberg Z."/>
            <person name="Feau N."/>
            <person name="Dhillon B."/>
            <person name="Hamelin R."/>
            <person name="Burleigh J."/>
            <person name="Smith J."/>
            <person name="Yandell M."/>
            <person name="Nelson C."/>
            <person name="Grigoriev I."/>
            <person name="Davis J."/>
        </authorList>
    </citation>
    <scope>NUCLEOTIDE SEQUENCE</scope>
    <source>
        <strain evidence="11">G11</strain>
    </source>
</reference>
<keyword evidence="3 10" id="KW-0812">Transmembrane</keyword>
<keyword evidence="12" id="KW-1185">Reference proteome</keyword>
<evidence type="ECO:0000256" key="1">
    <source>
        <dbReference type="ARBA" id="ARBA00004273"/>
    </source>
</evidence>
<evidence type="ECO:0000256" key="8">
    <source>
        <dbReference type="ARBA" id="ARBA00023136"/>
    </source>
</evidence>
<accession>A0A9P6N8N1</accession>
<comment type="subcellular location">
    <subcellularLocation>
        <location evidence="1">Mitochondrion inner membrane</location>
    </subcellularLocation>
</comment>
<evidence type="ECO:0000256" key="5">
    <source>
        <dbReference type="ARBA" id="ARBA00022946"/>
    </source>
</evidence>
<dbReference type="PANTHER" id="PTHR31068">
    <property type="entry name" value="MITOCHONDRIAL DISTRIBUTION AND MORPHOLOGY PROTEIN 31"/>
    <property type="match status" value="1"/>
</dbReference>
<keyword evidence="8 10" id="KW-0472">Membrane</keyword>
<evidence type="ECO:0000256" key="7">
    <source>
        <dbReference type="ARBA" id="ARBA00023128"/>
    </source>
</evidence>
<evidence type="ECO:0000256" key="10">
    <source>
        <dbReference type="SAM" id="Phobius"/>
    </source>
</evidence>
<dbReference type="GO" id="GO:0007005">
    <property type="term" value="P:mitochondrion organization"/>
    <property type="evidence" value="ECO:0007669"/>
    <property type="project" value="InterPro"/>
</dbReference>
<name>A0A9P6N8N1_9BASI</name>
<evidence type="ECO:0000256" key="3">
    <source>
        <dbReference type="ARBA" id="ARBA00022692"/>
    </source>
</evidence>
<comment type="similarity">
    <text evidence="2">Belongs to the MDM31/MDM32 family.</text>
</comment>
<evidence type="ECO:0000313" key="12">
    <source>
        <dbReference type="Proteomes" id="UP000886653"/>
    </source>
</evidence>
<dbReference type="Pfam" id="PF08118">
    <property type="entry name" value="MDM31_MDM32"/>
    <property type="match status" value="1"/>
</dbReference>
<evidence type="ECO:0000313" key="11">
    <source>
        <dbReference type="EMBL" id="KAG0141971.1"/>
    </source>
</evidence>
<dbReference type="PANTHER" id="PTHR31068:SF0">
    <property type="entry name" value="MITOCHONDRIAL DISTRIBUTION AND MORPHOLOGY PROTEIN 31"/>
    <property type="match status" value="1"/>
</dbReference>
<feature type="transmembrane region" description="Helical" evidence="10">
    <location>
        <begin position="114"/>
        <end position="144"/>
    </location>
</feature>
<comment type="caution">
    <text evidence="11">The sequence shown here is derived from an EMBL/GenBank/DDBJ whole genome shotgun (WGS) entry which is preliminary data.</text>
</comment>